<dbReference type="InterPro" id="IPR037026">
    <property type="entry name" value="Vgr_OB-fold_dom_sf"/>
</dbReference>
<accession>H6RPH1</accession>
<organism evidence="2 3">
    <name type="scientific">Blastococcus saxobsidens (strain DD2)</name>
    <dbReference type="NCBI Taxonomy" id="1146883"/>
    <lineage>
        <taxon>Bacteria</taxon>
        <taxon>Bacillati</taxon>
        <taxon>Actinomycetota</taxon>
        <taxon>Actinomycetes</taxon>
        <taxon>Geodermatophilales</taxon>
        <taxon>Geodermatophilaceae</taxon>
        <taxon>Blastococcus</taxon>
    </lineage>
</organism>
<evidence type="ECO:0000313" key="2">
    <source>
        <dbReference type="EMBL" id="CCG04030.1"/>
    </source>
</evidence>
<evidence type="ECO:0000259" key="1">
    <source>
        <dbReference type="Pfam" id="PF04717"/>
    </source>
</evidence>
<dbReference type="HOGENOM" id="CLU_019505_1_0_11"/>
<feature type="domain" description="Gp5/Type VI secretion system Vgr protein OB-fold" evidence="1">
    <location>
        <begin position="26"/>
        <end position="103"/>
    </location>
</feature>
<dbReference type="KEGG" id="bsd:BLASA_3161"/>
<evidence type="ECO:0000313" key="3">
    <source>
        <dbReference type="Proteomes" id="UP000007517"/>
    </source>
</evidence>
<dbReference type="AlphaFoldDB" id="H6RPH1"/>
<dbReference type="eggNOG" id="COG3501">
    <property type="taxonomic scope" value="Bacteria"/>
</dbReference>
<dbReference type="SUPFAM" id="SSF69255">
    <property type="entry name" value="gp5 N-terminal domain-like"/>
    <property type="match status" value="1"/>
</dbReference>
<dbReference type="InterPro" id="IPR006531">
    <property type="entry name" value="Gp5/Vgr_OB"/>
</dbReference>
<sequence length="189" mass="19340">MRSDMTAQMTPSTSNPAGTRTWYGKYRGTVVNNIDPKGLGRLLVAVPDVLGLVPSSWAEACVPLAGPTGTPMGAWFVPPTGAGVWVEFEAGDPSRPIWTGCRWGTPADPPTLAKAGLPVSPSIVLQTAGQQTLAISDLPGPTGGIMLKSATGATLIVNDTGIYIQNGKGASIVMTGPTVTVNNGALTVV</sequence>
<protein>
    <recommendedName>
        <fullName evidence="1">Gp5/Type VI secretion system Vgr protein OB-fold domain-containing protein</fullName>
    </recommendedName>
</protein>
<reference evidence="3" key="2">
    <citation type="submission" date="2012-02" db="EMBL/GenBank/DDBJ databases">
        <title>Complete genome sequence of Blastococcus saxobsidens strain DD2.</title>
        <authorList>
            <person name="Genoscope."/>
        </authorList>
    </citation>
    <scope>NUCLEOTIDE SEQUENCE [LARGE SCALE GENOMIC DNA]</scope>
    <source>
        <strain evidence="3">DD2</strain>
    </source>
</reference>
<name>H6RPH1_BLASD</name>
<dbReference type="Pfam" id="PF04717">
    <property type="entry name" value="Phage_base_V"/>
    <property type="match status" value="1"/>
</dbReference>
<keyword evidence="3" id="KW-1185">Reference proteome</keyword>
<dbReference type="STRING" id="1146883.BLASA_3161"/>
<dbReference type="Gene3D" id="2.40.50.230">
    <property type="entry name" value="Gp5 N-terminal domain"/>
    <property type="match status" value="1"/>
</dbReference>
<dbReference type="Proteomes" id="UP000007517">
    <property type="component" value="Chromosome"/>
</dbReference>
<gene>
    <name evidence="2" type="ordered locus">BLASA_3161</name>
</gene>
<reference evidence="2 3" key="1">
    <citation type="journal article" date="2012" name="J. Bacteriol.">
        <title>Genome Sequence of Blastococcus saxobsidens DD2, a Stone-Inhabiting Bacterium.</title>
        <authorList>
            <person name="Chouaia B."/>
            <person name="Crotti E."/>
            <person name="Brusetti L."/>
            <person name="Daffonchio D."/>
            <person name="Essoussi I."/>
            <person name="Nouioui I."/>
            <person name="Sbissi I."/>
            <person name="Ghodhbane-Gtari F."/>
            <person name="Gtari M."/>
            <person name="Vacherie B."/>
            <person name="Barbe V."/>
            <person name="Medigue C."/>
            <person name="Gury J."/>
            <person name="Pujic P."/>
            <person name="Normand P."/>
        </authorList>
    </citation>
    <scope>NUCLEOTIDE SEQUENCE [LARGE SCALE GENOMIC DNA]</scope>
    <source>
        <strain evidence="2 3">DD2</strain>
    </source>
</reference>
<dbReference type="EMBL" id="FO117623">
    <property type="protein sequence ID" value="CCG04030.1"/>
    <property type="molecule type" value="Genomic_DNA"/>
</dbReference>
<proteinExistence type="predicted"/>